<comment type="cofactor">
    <cofactor evidence="7">
        <name>Mg(2+)</name>
        <dbReference type="ChEBI" id="CHEBI:18420"/>
    </cofactor>
</comment>
<feature type="binding site" evidence="7">
    <location>
        <position position="212"/>
    </location>
    <ligand>
        <name>Mg(2+)</name>
        <dbReference type="ChEBI" id="CHEBI:18420"/>
    </ligand>
</feature>
<evidence type="ECO:0000256" key="4">
    <source>
        <dbReference type="ARBA" id="ARBA00022692"/>
    </source>
</evidence>
<dbReference type="GO" id="GO:0046872">
    <property type="term" value="F:metal ion binding"/>
    <property type="evidence" value="ECO:0007669"/>
    <property type="project" value="UniProtKB-KW"/>
</dbReference>
<dbReference type="EMBL" id="JAEQNE010000007">
    <property type="protein sequence ID" value="MBL0394149.1"/>
    <property type="molecule type" value="Genomic_DNA"/>
</dbReference>
<evidence type="ECO:0000313" key="9">
    <source>
        <dbReference type="EMBL" id="MBL0394149.1"/>
    </source>
</evidence>
<comment type="caution">
    <text evidence="9">The sequence shown here is derived from an EMBL/GenBank/DDBJ whole genome shotgun (WGS) entry which is preliminary data.</text>
</comment>
<dbReference type="Proteomes" id="UP000599109">
    <property type="component" value="Unassembled WGS sequence"/>
</dbReference>
<feature type="transmembrane region" description="Helical" evidence="8">
    <location>
        <begin position="130"/>
        <end position="151"/>
    </location>
</feature>
<dbReference type="GO" id="GO:0005886">
    <property type="term" value="C:plasma membrane"/>
    <property type="evidence" value="ECO:0007669"/>
    <property type="project" value="UniProtKB-SubCell"/>
</dbReference>
<feature type="binding site" evidence="7">
    <location>
        <position position="152"/>
    </location>
    <ligand>
        <name>Mg(2+)</name>
        <dbReference type="ChEBI" id="CHEBI:18420"/>
    </ligand>
</feature>
<protein>
    <submittedName>
        <fullName evidence="9">Glycosyltransferase family 4 protein</fullName>
    </submittedName>
</protein>
<accession>A0A936Z378</accession>
<gene>
    <name evidence="9" type="ORF">JJ685_23620</name>
</gene>
<reference evidence="9 10" key="1">
    <citation type="journal article" date="2017" name="Int. J. Syst. Evol. Microbiol.">
        <title>Ramlibacter monticola sp. nov., isolated from forest soil.</title>
        <authorList>
            <person name="Chaudhary D.K."/>
            <person name="Kim J."/>
        </authorList>
    </citation>
    <scope>NUCLEOTIDE SEQUENCE [LARGE SCALE GENOMIC DNA]</scope>
    <source>
        <strain evidence="9 10">KACC 19175</strain>
    </source>
</reference>
<dbReference type="Pfam" id="PF00953">
    <property type="entry name" value="Glycos_transf_4"/>
    <property type="match status" value="1"/>
</dbReference>
<evidence type="ECO:0000256" key="2">
    <source>
        <dbReference type="ARBA" id="ARBA00022475"/>
    </source>
</evidence>
<comment type="subcellular location">
    <subcellularLocation>
        <location evidence="1">Cell membrane</location>
        <topology evidence="1">Multi-pass membrane protein</topology>
    </subcellularLocation>
</comment>
<dbReference type="GO" id="GO:0071555">
    <property type="term" value="P:cell wall organization"/>
    <property type="evidence" value="ECO:0007669"/>
    <property type="project" value="TreeGrafter"/>
</dbReference>
<feature type="transmembrane region" description="Helical" evidence="8">
    <location>
        <begin position="44"/>
        <end position="62"/>
    </location>
</feature>
<keyword evidence="7" id="KW-0460">Magnesium</keyword>
<feature type="transmembrane region" description="Helical" evidence="8">
    <location>
        <begin position="69"/>
        <end position="87"/>
    </location>
</feature>
<dbReference type="CDD" id="cd06912">
    <property type="entry name" value="GT_MraY_like"/>
    <property type="match status" value="1"/>
</dbReference>
<name>A0A936Z378_9BURK</name>
<dbReference type="GO" id="GO:0009103">
    <property type="term" value="P:lipopolysaccharide biosynthetic process"/>
    <property type="evidence" value="ECO:0007669"/>
    <property type="project" value="TreeGrafter"/>
</dbReference>
<sequence length="365" mass="39119">MAIAITLLASYVIAEALVLSGHKYGQMTMDLPDGIRKFHVDPTPRVGGIAIYIAITAAWIVLPGRAEGKLLATVLLAGMPALMIGLMEDVTKRVNVGARLLVTMGSGGVAALWSGMGITRVDMPLVDALLAYWPVAVLFTAFCVGGVANAINIVDGFHGLASGTVMISLLALAGIAFSVGDAPLAIVAIVVATAVAGFWLVNFPWGRLFLGDGGAYFSGFTLAWLSVELLARHPKVSPWASVLLCGYPTVEVIYSIARRRKQHRSPTQPDHHHLHSLVAMHVVQPRLRQLHPDLCNSAGSLTMWTCAIMPVLPAIFFPTRPDVLLPWLAGFFLIYHLSYRRVASLESPGERKAATQEEGAVDAQT</sequence>
<keyword evidence="10" id="KW-1185">Reference proteome</keyword>
<dbReference type="GO" id="GO:0016780">
    <property type="term" value="F:phosphotransferase activity, for other substituted phosphate groups"/>
    <property type="evidence" value="ECO:0007669"/>
    <property type="project" value="InterPro"/>
</dbReference>
<evidence type="ECO:0000313" key="10">
    <source>
        <dbReference type="Proteomes" id="UP000599109"/>
    </source>
</evidence>
<evidence type="ECO:0000256" key="7">
    <source>
        <dbReference type="PIRSR" id="PIRSR600715-1"/>
    </source>
</evidence>
<dbReference type="RefSeq" id="WP_201676814.1">
    <property type="nucleotide sequence ID" value="NZ_JAEQNE010000007.1"/>
</dbReference>
<dbReference type="PANTHER" id="PTHR22926">
    <property type="entry name" value="PHOSPHO-N-ACETYLMURAMOYL-PENTAPEPTIDE-TRANSFERASE"/>
    <property type="match status" value="1"/>
</dbReference>
<keyword evidence="7" id="KW-0479">Metal-binding</keyword>
<keyword evidence="5 8" id="KW-1133">Transmembrane helix</keyword>
<keyword evidence="2" id="KW-1003">Cell membrane</keyword>
<evidence type="ECO:0000256" key="5">
    <source>
        <dbReference type="ARBA" id="ARBA00022989"/>
    </source>
</evidence>
<evidence type="ECO:0000256" key="6">
    <source>
        <dbReference type="ARBA" id="ARBA00023136"/>
    </source>
</evidence>
<dbReference type="AlphaFoldDB" id="A0A936Z378"/>
<dbReference type="InterPro" id="IPR000715">
    <property type="entry name" value="Glycosyl_transferase_4"/>
</dbReference>
<keyword evidence="4 8" id="KW-0812">Transmembrane</keyword>
<dbReference type="GO" id="GO:0044038">
    <property type="term" value="P:cell wall macromolecule biosynthetic process"/>
    <property type="evidence" value="ECO:0007669"/>
    <property type="project" value="TreeGrafter"/>
</dbReference>
<evidence type="ECO:0000256" key="1">
    <source>
        <dbReference type="ARBA" id="ARBA00004651"/>
    </source>
</evidence>
<feature type="transmembrane region" description="Helical" evidence="8">
    <location>
        <begin position="213"/>
        <end position="231"/>
    </location>
</feature>
<proteinExistence type="predicted"/>
<evidence type="ECO:0000256" key="3">
    <source>
        <dbReference type="ARBA" id="ARBA00022679"/>
    </source>
</evidence>
<feature type="transmembrane region" description="Helical" evidence="8">
    <location>
        <begin position="99"/>
        <end position="118"/>
    </location>
</feature>
<feature type="transmembrane region" description="Helical" evidence="8">
    <location>
        <begin position="157"/>
        <end position="177"/>
    </location>
</feature>
<dbReference type="PANTHER" id="PTHR22926:SF3">
    <property type="entry name" value="UNDECAPRENYL-PHOSPHATE ALPHA-N-ACETYLGLUCOSAMINYL 1-PHOSPHATE TRANSFERASE"/>
    <property type="match status" value="1"/>
</dbReference>
<organism evidence="9 10">
    <name type="scientific">Ramlibacter monticola</name>
    <dbReference type="NCBI Taxonomy" id="1926872"/>
    <lineage>
        <taxon>Bacteria</taxon>
        <taxon>Pseudomonadati</taxon>
        <taxon>Pseudomonadota</taxon>
        <taxon>Betaproteobacteria</taxon>
        <taxon>Burkholderiales</taxon>
        <taxon>Comamonadaceae</taxon>
        <taxon>Ramlibacter</taxon>
    </lineage>
</organism>
<keyword evidence="3" id="KW-0808">Transferase</keyword>
<feature type="transmembrane region" description="Helical" evidence="8">
    <location>
        <begin position="184"/>
        <end position="201"/>
    </location>
</feature>
<evidence type="ECO:0000256" key="8">
    <source>
        <dbReference type="SAM" id="Phobius"/>
    </source>
</evidence>
<keyword evidence="6 8" id="KW-0472">Membrane</keyword>